<name>A0AA44BE70_9CLOT</name>
<dbReference type="RefSeq" id="WP_160719792.1">
    <property type="nucleotide sequence ID" value="NZ_SUMG01000004.1"/>
</dbReference>
<accession>A0AA44BE70</accession>
<dbReference type="AlphaFoldDB" id="A0AA44BE70"/>
<organism evidence="2 3">
    <name type="scientific">Isachenkonia alkalipeptolytica</name>
    <dbReference type="NCBI Taxonomy" id="2565777"/>
    <lineage>
        <taxon>Bacteria</taxon>
        <taxon>Bacillati</taxon>
        <taxon>Bacillota</taxon>
        <taxon>Clostridia</taxon>
        <taxon>Eubacteriales</taxon>
        <taxon>Clostridiaceae</taxon>
        <taxon>Isachenkonia</taxon>
    </lineage>
</organism>
<dbReference type="InterPro" id="IPR014710">
    <property type="entry name" value="RmlC-like_jellyroll"/>
</dbReference>
<dbReference type="Proteomes" id="UP000449710">
    <property type="component" value="Unassembled WGS sequence"/>
</dbReference>
<dbReference type="Gene3D" id="2.60.120.10">
    <property type="entry name" value="Jelly Rolls"/>
    <property type="match status" value="1"/>
</dbReference>
<dbReference type="InterPro" id="IPR013096">
    <property type="entry name" value="Cupin_2"/>
</dbReference>
<dbReference type="EMBL" id="SUMG01000004">
    <property type="protein sequence ID" value="NBG87870.1"/>
    <property type="molecule type" value="Genomic_DNA"/>
</dbReference>
<evidence type="ECO:0000313" key="3">
    <source>
        <dbReference type="Proteomes" id="UP000449710"/>
    </source>
</evidence>
<dbReference type="SUPFAM" id="SSF55718">
    <property type="entry name" value="SCP-like"/>
    <property type="match status" value="1"/>
</dbReference>
<evidence type="ECO:0000259" key="1">
    <source>
        <dbReference type="Pfam" id="PF07883"/>
    </source>
</evidence>
<keyword evidence="3" id="KW-1185">Reference proteome</keyword>
<comment type="caution">
    <text evidence="2">The sequence shown here is derived from an EMBL/GenBank/DDBJ whole genome shotgun (WGS) entry which is preliminary data.</text>
</comment>
<feature type="domain" description="Cupin type-2" evidence="1">
    <location>
        <begin position="166"/>
        <end position="221"/>
    </location>
</feature>
<dbReference type="Pfam" id="PF07883">
    <property type="entry name" value="Cupin_2"/>
    <property type="match status" value="1"/>
</dbReference>
<evidence type="ECO:0000313" key="2">
    <source>
        <dbReference type="EMBL" id="NBG87870.1"/>
    </source>
</evidence>
<dbReference type="SUPFAM" id="SSF51182">
    <property type="entry name" value="RmlC-like cupins"/>
    <property type="match status" value="1"/>
</dbReference>
<dbReference type="Gene3D" id="3.30.1050.10">
    <property type="entry name" value="SCP2 sterol-binding domain"/>
    <property type="match status" value="1"/>
</dbReference>
<gene>
    <name evidence="2" type="ORF">ISALK_05090</name>
</gene>
<dbReference type="InterPro" id="IPR011051">
    <property type="entry name" value="RmlC_Cupin_sf"/>
</dbReference>
<dbReference type="InterPro" id="IPR036527">
    <property type="entry name" value="SCP2_sterol-bd_dom_sf"/>
</dbReference>
<reference evidence="2 3" key="1">
    <citation type="submission" date="2019-04" db="EMBL/GenBank/DDBJ databases">
        <title>Isachenkonia alkalipeptolytica gen. nov. sp. nov. a new anaerobic, alkiliphilic organothrophic bacterium capable to reduce synthesized ferrihydrite isolated from a soda lake.</title>
        <authorList>
            <person name="Toshchakov S.V."/>
            <person name="Zavarzina D.G."/>
            <person name="Zhilina T.N."/>
            <person name="Kostrikina N.A."/>
            <person name="Kublanov I.V."/>
        </authorList>
    </citation>
    <scope>NUCLEOTIDE SEQUENCE [LARGE SCALE GENOMIC DNA]</scope>
    <source>
        <strain evidence="2 3">Z-1701</strain>
    </source>
</reference>
<sequence length="227" mass="25846">MEPVDILDRMAKHFQNMIDEAFCLNIKLKIEGSEEYFNINIENGNVLLEDTASKNVDCTLVTSEEVLQKIHRGEITAFTAAGKAHVSDPAPLDWEIEGGYNPENMKNLYFFLMHFFNVQVPEKINLGEKYARKVHGANAIPLYYNPGFRSAWYMVKKGEQMNEPGDTDPFHQAIIVIEGKGYAKIGNKSVEIEKNESYYIPPKGDQVVWNDSEEPLVLIWLAWGDEA</sequence>
<proteinExistence type="predicted"/>
<protein>
    <submittedName>
        <fullName evidence="2">Cupin domain-containing protein</fullName>
    </submittedName>
</protein>